<comment type="caution">
    <text evidence="1">The sequence shown here is derived from an EMBL/GenBank/DDBJ whole genome shotgun (WGS) entry which is preliminary data.</text>
</comment>
<dbReference type="AlphaFoldDB" id="A0A3R7QLY7"/>
<gene>
    <name evidence="1" type="ORF">C7M84_010012</name>
</gene>
<reference evidence="1 2" key="1">
    <citation type="submission" date="2018-04" db="EMBL/GenBank/DDBJ databases">
        <authorList>
            <person name="Zhang X."/>
            <person name="Yuan J."/>
            <person name="Li F."/>
            <person name="Xiang J."/>
        </authorList>
    </citation>
    <scope>NUCLEOTIDE SEQUENCE [LARGE SCALE GENOMIC DNA]</scope>
    <source>
        <tissue evidence="1">Muscle</tissue>
    </source>
</reference>
<keyword evidence="2" id="KW-1185">Reference proteome</keyword>
<name>A0A3R7QLY7_PENVA</name>
<protein>
    <submittedName>
        <fullName evidence="1">Uncharacterized protein</fullName>
    </submittedName>
</protein>
<proteinExistence type="predicted"/>
<accession>A0A3R7QLY7</accession>
<evidence type="ECO:0000313" key="2">
    <source>
        <dbReference type="Proteomes" id="UP000283509"/>
    </source>
</evidence>
<sequence>MSSHPLPYVAVQTEAALWGCFRKELRTSPQLRQRSSAQHKSIIMSGKMKQRSAVNTAESATVSVNEKILRECHSLYTEPDNGLVAIGESLGLKLLPPRKKINVMLMGNHSAGKSSFINW</sequence>
<dbReference type="STRING" id="6689.A0A3R7QLY7"/>
<dbReference type="EMBL" id="QCYY01002268">
    <property type="protein sequence ID" value="ROT71653.1"/>
    <property type="molecule type" value="Genomic_DNA"/>
</dbReference>
<organism evidence="1 2">
    <name type="scientific">Penaeus vannamei</name>
    <name type="common">Whiteleg shrimp</name>
    <name type="synonym">Litopenaeus vannamei</name>
    <dbReference type="NCBI Taxonomy" id="6689"/>
    <lineage>
        <taxon>Eukaryota</taxon>
        <taxon>Metazoa</taxon>
        <taxon>Ecdysozoa</taxon>
        <taxon>Arthropoda</taxon>
        <taxon>Crustacea</taxon>
        <taxon>Multicrustacea</taxon>
        <taxon>Malacostraca</taxon>
        <taxon>Eumalacostraca</taxon>
        <taxon>Eucarida</taxon>
        <taxon>Decapoda</taxon>
        <taxon>Dendrobranchiata</taxon>
        <taxon>Penaeoidea</taxon>
        <taxon>Penaeidae</taxon>
        <taxon>Penaeus</taxon>
    </lineage>
</organism>
<dbReference type="Proteomes" id="UP000283509">
    <property type="component" value="Unassembled WGS sequence"/>
</dbReference>
<reference evidence="1 2" key="2">
    <citation type="submission" date="2019-01" db="EMBL/GenBank/DDBJ databases">
        <title>The decoding of complex shrimp genome reveals the adaptation for benthos swimmer, frequently molting mechanism and breeding impact on genome.</title>
        <authorList>
            <person name="Sun Y."/>
            <person name="Gao Y."/>
            <person name="Yu Y."/>
        </authorList>
    </citation>
    <scope>NUCLEOTIDE SEQUENCE [LARGE SCALE GENOMIC DNA]</scope>
    <source>
        <tissue evidence="1">Muscle</tissue>
    </source>
</reference>
<evidence type="ECO:0000313" key="1">
    <source>
        <dbReference type="EMBL" id="ROT71653.1"/>
    </source>
</evidence>